<evidence type="ECO:0000313" key="2">
    <source>
        <dbReference type="EnsemblMetazoa" id="AALFPA23_020662.P30504"/>
    </source>
</evidence>
<feature type="compositionally biased region" description="Polar residues" evidence="1">
    <location>
        <begin position="1"/>
        <end position="18"/>
    </location>
</feature>
<sequence length="214" mass="22705">MDGSTSALWGGTADTTNPPAVGAPPTGSRQGTGMDGPTSAPDGHRDQQKQRPPYTAMTLLRPSRSAPVAKNRGPPVGTSDLSGSRDPSGKPHPFSTNRQQTTPPTSRSQRILNGPPWGGAIQRTKKLFEANPGRERPEASCKAPGTSYPTTPNPANQSETDFVSTLAGMARGEPLAPRTPQDRTDNLTGIQPPSPGEHRHHKPKENGQQQTKNE</sequence>
<organism evidence="2 3">
    <name type="scientific">Aedes albopictus</name>
    <name type="common">Asian tiger mosquito</name>
    <name type="synonym">Stegomyia albopicta</name>
    <dbReference type="NCBI Taxonomy" id="7160"/>
    <lineage>
        <taxon>Eukaryota</taxon>
        <taxon>Metazoa</taxon>
        <taxon>Ecdysozoa</taxon>
        <taxon>Arthropoda</taxon>
        <taxon>Hexapoda</taxon>
        <taxon>Insecta</taxon>
        <taxon>Pterygota</taxon>
        <taxon>Neoptera</taxon>
        <taxon>Endopterygota</taxon>
        <taxon>Diptera</taxon>
        <taxon>Nematocera</taxon>
        <taxon>Culicoidea</taxon>
        <taxon>Culicidae</taxon>
        <taxon>Culicinae</taxon>
        <taxon>Aedini</taxon>
        <taxon>Aedes</taxon>
        <taxon>Stegomyia</taxon>
    </lineage>
</organism>
<dbReference type="RefSeq" id="XP_062700014.1">
    <property type="nucleotide sequence ID" value="XM_062844030.1"/>
</dbReference>
<dbReference type="GeneID" id="115269929"/>
<name>A0ABM1ZQB9_AEDAL</name>
<protein>
    <submittedName>
        <fullName evidence="2">Uncharacterized protein</fullName>
    </submittedName>
</protein>
<dbReference type="Proteomes" id="UP000069940">
    <property type="component" value="Unassembled WGS sequence"/>
</dbReference>
<reference evidence="3" key="1">
    <citation type="journal article" date="2015" name="Proc. Natl. Acad. Sci. U.S.A.">
        <title>Genome sequence of the Asian Tiger mosquito, Aedes albopictus, reveals insights into its biology, genetics, and evolution.</title>
        <authorList>
            <person name="Chen X.G."/>
            <person name="Jiang X."/>
            <person name="Gu J."/>
            <person name="Xu M."/>
            <person name="Wu Y."/>
            <person name="Deng Y."/>
            <person name="Zhang C."/>
            <person name="Bonizzoni M."/>
            <person name="Dermauw W."/>
            <person name="Vontas J."/>
            <person name="Armbruster P."/>
            <person name="Huang X."/>
            <person name="Yang Y."/>
            <person name="Zhang H."/>
            <person name="He W."/>
            <person name="Peng H."/>
            <person name="Liu Y."/>
            <person name="Wu K."/>
            <person name="Chen J."/>
            <person name="Lirakis M."/>
            <person name="Topalis P."/>
            <person name="Van Leeuwen T."/>
            <person name="Hall A.B."/>
            <person name="Jiang X."/>
            <person name="Thorpe C."/>
            <person name="Mueller R.L."/>
            <person name="Sun C."/>
            <person name="Waterhouse R.M."/>
            <person name="Yan G."/>
            <person name="Tu Z.J."/>
            <person name="Fang X."/>
            <person name="James A.A."/>
        </authorList>
    </citation>
    <scope>NUCLEOTIDE SEQUENCE [LARGE SCALE GENOMIC DNA]</scope>
    <source>
        <strain evidence="3">Foshan</strain>
    </source>
</reference>
<feature type="compositionally biased region" description="Polar residues" evidence="1">
    <location>
        <begin position="147"/>
        <end position="163"/>
    </location>
</feature>
<keyword evidence="3" id="KW-1185">Reference proteome</keyword>
<dbReference type="EnsemblMetazoa" id="AALFPA23_020662.R30504">
    <property type="protein sequence ID" value="AALFPA23_020662.P30504"/>
    <property type="gene ID" value="AALFPA23_020662"/>
</dbReference>
<proteinExistence type="predicted"/>
<feature type="compositionally biased region" description="Basic and acidic residues" evidence="1">
    <location>
        <begin position="126"/>
        <end position="139"/>
    </location>
</feature>
<accession>A0ABM1ZQB9</accession>
<feature type="region of interest" description="Disordered" evidence="1">
    <location>
        <begin position="1"/>
        <end position="214"/>
    </location>
</feature>
<evidence type="ECO:0000313" key="3">
    <source>
        <dbReference type="Proteomes" id="UP000069940"/>
    </source>
</evidence>
<reference evidence="2" key="2">
    <citation type="submission" date="2025-05" db="UniProtKB">
        <authorList>
            <consortium name="EnsemblMetazoa"/>
        </authorList>
    </citation>
    <scope>IDENTIFICATION</scope>
    <source>
        <strain evidence="2">Foshan</strain>
    </source>
</reference>
<feature type="compositionally biased region" description="Polar residues" evidence="1">
    <location>
        <begin position="94"/>
        <end position="111"/>
    </location>
</feature>
<evidence type="ECO:0000256" key="1">
    <source>
        <dbReference type="SAM" id="MobiDB-lite"/>
    </source>
</evidence>